<dbReference type="EMBL" id="JAFBCV010000012">
    <property type="protein sequence ID" value="MBM7840257.1"/>
    <property type="molecule type" value="Genomic_DNA"/>
</dbReference>
<dbReference type="InterPro" id="IPR036291">
    <property type="entry name" value="NAD(P)-bd_dom_sf"/>
</dbReference>
<proteinExistence type="predicted"/>
<comment type="caution">
    <text evidence="2">The sequence shown here is derived from an EMBL/GenBank/DDBJ whole genome shotgun (WGS) entry which is preliminary data.</text>
</comment>
<evidence type="ECO:0000313" key="2">
    <source>
        <dbReference type="EMBL" id="MBM7840257.1"/>
    </source>
</evidence>
<evidence type="ECO:0000313" key="3">
    <source>
        <dbReference type="Proteomes" id="UP001179280"/>
    </source>
</evidence>
<dbReference type="Pfam" id="PF13380">
    <property type="entry name" value="CoA_binding_2"/>
    <property type="match status" value="1"/>
</dbReference>
<dbReference type="Proteomes" id="UP001179280">
    <property type="component" value="Unassembled WGS sequence"/>
</dbReference>
<accession>A0ABS2SXK6</accession>
<dbReference type="InterPro" id="IPR003781">
    <property type="entry name" value="CoA-bd"/>
</dbReference>
<reference evidence="2" key="1">
    <citation type="submission" date="2021-01" db="EMBL/GenBank/DDBJ databases">
        <title>Genomic Encyclopedia of Type Strains, Phase IV (KMG-IV): sequencing the most valuable type-strain genomes for metagenomic binning, comparative biology and taxonomic classification.</title>
        <authorList>
            <person name="Goeker M."/>
        </authorList>
    </citation>
    <scope>NUCLEOTIDE SEQUENCE</scope>
    <source>
        <strain evidence="2">DSM 21943</strain>
    </source>
</reference>
<dbReference type="Gene3D" id="3.40.50.720">
    <property type="entry name" value="NAD(P)-binding Rossmann-like Domain"/>
    <property type="match status" value="1"/>
</dbReference>
<dbReference type="SMART" id="SM00881">
    <property type="entry name" value="CoA_binding"/>
    <property type="match status" value="1"/>
</dbReference>
<protein>
    <submittedName>
        <fullName evidence="2">CoA-binding protein</fullName>
    </submittedName>
</protein>
<dbReference type="PANTHER" id="PTHR33303">
    <property type="entry name" value="CYTOPLASMIC PROTEIN-RELATED"/>
    <property type="match status" value="1"/>
</dbReference>
<name>A0ABS2SXK6_9BACI</name>
<gene>
    <name evidence="2" type="ORF">JOC54_003537</name>
</gene>
<dbReference type="RefSeq" id="WP_204467794.1">
    <property type="nucleotide sequence ID" value="NZ_JAFBCV010000012.1"/>
</dbReference>
<dbReference type="PANTHER" id="PTHR33303:SF2">
    <property type="entry name" value="COA-BINDING DOMAIN-CONTAINING PROTEIN"/>
    <property type="match status" value="1"/>
</dbReference>
<keyword evidence="3" id="KW-1185">Reference proteome</keyword>
<dbReference type="SUPFAM" id="SSF51735">
    <property type="entry name" value="NAD(P)-binding Rossmann-fold domains"/>
    <property type="match status" value="1"/>
</dbReference>
<feature type="domain" description="CoA-binding" evidence="1">
    <location>
        <begin position="13"/>
        <end position="105"/>
    </location>
</feature>
<sequence length="135" mass="15297">MKNPSDQRIKEVLHTKKRIAVVGLSDNPNRTSYMVSEAMQRAGYTIIPVNPNADTVLGEKSYPSIKEIDVDVDMVNIFRRSEFLPELAKDTVEAGIDVFWSQLGVVNEEAYEYLQDNGVETIMDCCIKVEHAKFK</sequence>
<organism evidence="2 3">
    <name type="scientific">Shouchella xiaoxiensis</name>
    <dbReference type="NCBI Taxonomy" id="766895"/>
    <lineage>
        <taxon>Bacteria</taxon>
        <taxon>Bacillati</taxon>
        <taxon>Bacillota</taxon>
        <taxon>Bacilli</taxon>
        <taxon>Bacillales</taxon>
        <taxon>Bacillaceae</taxon>
        <taxon>Shouchella</taxon>
    </lineage>
</organism>
<evidence type="ECO:0000259" key="1">
    <source>
        <dbReference type="SMART" id="SM00881"/>
    </source>
</evidence>